<dbReference type="InParanoid" id="A0A3N4KLF8"/>
<organism evidence="8 9">
    <name type="scientific">Morchella conica CCBAS932</name>
    <dbReference type="NCBI Taxonomy" id="1392247"/>
    <lineage>
        <taxon>Eukaryota</taxon>
        <taxon>Fungi</taxon>
        <taxon>Dikarya</taxon>
        <taxon>Ascomycota</taxon>
        <taxon>Pezizomycotina</taxon>
        <taxon>Pezizomycetes</taxon>
        <taxon>Pezizales</taxon>
        <taxon>Morchellaceae</taxon>
        <taxon>Morchella</taxon>
    </lineage>
</organism>
<dbReference type="GO" id="GO:0006598">
    <property type="term" value="P:polyamine catabolic process"/>
    <property type="evidence" value="ECO:0007669"/>
    <property type="project" value="TreeGrafter"/>
</dbReference>
<dbReference type="Pfam" id="PF00171">
    <property type="entry name" value="Aldedh"/>
    <property type="match status" value="1"/>
</dbReference>
<dbReference type="SUPFAM" id="SSF53720">
    <property type="entry name" value="ALDH-like"/>
    <property type="match status" value="1"/>
</dbReference>
<keyword evidence="3" id="KW-0520">NAD</keyword>
<evidence type="ECO:0000256" key="3">
    <source>
        <dbReference type="ARBA" id="ARBA00023027"/>
    </source>
</evidence>
<dbReference type="Gene3D" id="3.40.309.10">
    <property type="entry name" value="Aldehyde Dehydrogenase, Chain A, domain 2"/>
    <property type="match status" value="1"/>
</dbReference>
<evidence type="ECO:0000256" key="1">
    <source>
        <dbReference type="ARBA" id="ARBA00009986"/>
    </source>
</evidence>
<evidence type="ECO:0000256" key="6">
    <source>
        <dbReference type="RuleBase" id="RU003345"/>
    </source>
</evidence>
<evidence type="ECO:0000256" key="5">
    <source>
        <dbReference type="PROSITE-ProRule" id="PRU10007"/>
    </source>
</evidence>
<dbReference type="EC" id="1.2.1.3" evidence="4"/>
<dbReference type="InterPro" id="IPR016163">
    <property type="entry name" value="Ald_DH_C"/>
</dbReference>
<dbReference type="InterPro" id="IPR016162">
    <property type="entry name" value="Ald_DH_N"/>
</dbReference>
<dbReference type="InterPro" id="IPR015590">
    <property type="entry name" value="Aldehyde_DH_dom"/>
</dbReference>
<dbReference type="GO" id="GO:0004029">
    <property type="term" value="F:aldehyde dehydrogenase (NAD+) activity"/>
    <property type="evidence" value="ECO:0007669"/>
    <property type="project" value="UniProtKB-EC"/>
</dbReference>
<keyword evidence="2 6" id="KW-0560">Oxidoreductase</keyword>
<feature type="active site" evidence="5">
    <location>
        <position position="276"/>
    </location>
</feature>
<evidence type="ECO:0000256" key="2">
    <source>
        <dbReference type="ARBA" id="ARBA00023002"/>
    </source>
</evidence>
<dbReference type="PANTHER" id="PTHR43720:SF2">
    <property type="entry name" value="2-AMINOMUCONIC SEMIALDEHYDE DEHYDROGENASE"/>
    <property type="match status" value="1"/>
</dbReference>
<proteinExistence type="inferred from homology"/>
<dbReference type="InterPro" id="IPR029510">
    <property type="entry name" value="Ald_DH_CS_GLU"/>
</dbReference>
<gene>
    <name evidence="8" type="ORF">P167DRAFT_575411</name>
</gene>
<protein>
    <recommendedName>
        <fullName evidence="4">aldehyde dehydrogenase (NAD(+))</fullName>
        <ecNumber evidence="4">1.2.1.3</ecNumber>
    </recommendedName>
</protein>
<dbReference type="OrthoDB" id="310895at2759"/>
<dbReference type="InterPro" id="IPR016161">
    <property type="entry name" value="Ald_DH/histidinol_DH"/>
</dbReference>
<dbReference type="FunFam" id="3.40.605.10:FF:000026">
    <property type="entry name" value="Aldehyde dehydrogenase, putative"/>
    <property type="match status" value="1"/>
</dbReference>
<dbReference type="Gene3D" id="3.40.605.10">
    <property type="entry name" value="Aldehyde Dehydrogenase, Chain A, domain 1"/>
    <property type="match status" value="1"/>
</dbReference>
<dbReference type="STRING" id="1392247.A0A3N4KLF8"/>
<evidence type="ECO:0000313" key="9">
    <source>
        <dbReference type="Proteomes" id="UP000277580"/>
    </source>
</evidence>
<accession>A0A3N4KLF8</accession>
<evidence type="ECO:0000259" key="7">
    <source>
        <dbReference type="Pfam" id="PF00171"/>
    </source>
</evidence>
<dbReference type="Proteomes" id="UP000277580">
    <property type="component" value="Unassembled WGS sequence"/>
</dbReference>
<dbReference type="GO" id="GO:0046394">
    <property type="term" value="P:carboxylic acid biosynthetic process"/>
    <property type="evidence" value="ECO:0007669"/>
    <property type="project" value="UniProtKB-ARBA"/>
</dbReference>
<dbReference type="AlphaFoldDB" id="A0A3N4KLF8"/>
<dbReference type="EMBL" id="ML119136">
    <property type="protein sequence ID" value="RPB11397.1"/>
    <property type="molecule type" value="Genomic_DNA"/>
</dbReference>
<dbReference type="FunFam" id="3.40.605.10:FF:000050">
    <property type="entry name" value="Aldehyde dehydrogenase, mitochondrial"/>
    <property type="match status" value="1"/>
</dbReference>
<dbReference type="PANTHER" id="PTHR43720">
    <property type="entry name" value="2-AMINOMUCONIC SEMIALDEHYDE DEHYDROGENASE"/>
    <property type="match status" value="1"/>
</dbReference>
<evidence type="ECO:0000256" key="4">
    <source>
        <dbReference type="ARBA" id="ARBA00024226"/>
    </source>
</evidence>
<dbReference type="PROSITE" id="PS00687">
    <property type="entry name" value="ALDEHYDE_DEHYDR_GLU"/>
    <property type="match status" value="1"/>
</dbReference>
<evidence type="ECO:0000313" key="8">
    <source>
        <dbReference type="EMBL" id="RPB11397.1"/>
    </source>
</evidence>
<dbReference type="FunFam" id="3.40.309.10:FF:000012">
    <property type="entry name" value="Betaine aldehyde dehydrogenase"/>
    <property type="match status" value="1"/>
</dbReference>
<name>A0A3N4KLF8_9PEZI</name>
<keyword evidence="9" id="KW-1185">Reference proteome</keyword>
<sequence>MTLPLFKELTAPNGKKFNQPLGLFINNEFVKSQSGKTLTTISPTDETEITDVYAADAADVDIAVKAARAAFLNPAWCDISPAERGQLLYKLADLVQQHEEQLATIETWDMGKPYTVAKAEDLAESVNVFKYYAGWADKVEGRTIDTGPNKLAYTLHQPVGVCGQSKTHLIFTKKTYNNRFNKMAAWKLAPALACGNTVVLKSAEQTPLSALYLAQLVKEAGFPPGVVNVLTGYGKTAGAAIAGHEDVDKIAFTGSTATARHIMKAASVNLKNITLETGGKSPLIIFEDADLEQAVKWGHVGIMHNMGQVCTATSRILVHESVYSQFIEKFKKETAKVSVVGDPFSEKTFQGPQVSKQQHERILEYIEHGKAEGATLVSGGTPHGEKGFFVAPTIFADVKAHHKINQEEVFGPFVVIDKFSTQEEAISRANGTQYGLGASIFTKDITRAHRVAAKLDAGMVWINSSNDSHYAIPFGGVKQSGIGRELGQYALSAYTNAKAVHVNLGTVL</sequence>
<comment type="similarity">
    <text evidence="1 6">Belongs to the aldehyde dehydrogenase family.</text>
</comment>
<reference evidence="8 9" key="1">
    <citation type="journal article" date="2018" name="Nat. Ecol. Evol.">
        <title>Pezizomycetes genomes reveal the molecular basis of ectomycorrhizal truffle lifestyle.</title>
        <authorList>
            <person name="Murat C."/>
            <person name="Payen T."/>
            <person name="Noel B."/>
            <person name="Kuo A."/>
            <person name="Morin E."/>
            <person name="Chen J."/>
            <person name="Kohler A."/>
            <person name="Krizsan K."/>
            <person name="Balestrini R."/>
            <person name="Da Silva C."/>
            <person name="Montanini B."/>
            <person name="Hainaut M."/>
            <person name="Levati E."/>
            <person name="Barry K.W."/>
            <person name="Belfiori B."/>
            <person name="Cichocki N."/>
            <person name="Clum A."/>
            <person name="Dockter R.B."/>
            <person name="Fauchery L."/>
            <person name="Guy J."/>
            <person name="Iotti M."/>
            <person name="Le Tacon F."/>
            <person name="Lindquist E.A."/>
            <person name="Lipzen A."/>
            <person name="Malagnac F."/>
            <person name="Mello A."/>
            <person name="Molinier V."/>
            <person name="Miyauchi S."/>
            <person name="Poulain J."/>
            <person name="Riccioni C."/>
            <person name="Rubini A."/>
            <person name="Sitrit Y."/>
            <person name="Splivallo R."/>
            <person name="Traeger S."/>
            <person name="Wang M."/>
            <person name="Zifcakova L."/>
            <person name="Wipf D."/>
            <person name="Zambonelli A."/>
            <person name="Paolocci F."/>
            <person name="Nowrousian M."/>
            <person name="Ottonello S."/>
            <person name="Baldrian P."/>
            <person name="Spatafora J.W."/>
            <person name="Henrissat B."/>
            <person name="Nagy L.G."/>
            <person name="Aury J.M."/>
            <person name="Wincker P."/>
            <person name="Grigoriev I.V."/>
            <person name="Bonfante P."/>
            <person name="Martin F.M."/>
        </authorList>
    </citation>
    <scope>NUCLEOTIDE SEQUENCE [LARGE SCALE GENOMIC DNA]</scope>
    <source>
        <strain evidence="8 9">CCBAS932</strain>
    </source>
</reference>
<feature type="domain" description="Aldehyde dehydrogenase" evidence="7">
    <location>
        <begin position="29"/>
        <end position="500"/>
    </location>
</feature>